<dbReference type="PROSITE" id="PS00775">
    <property type="entry name" value="GLYCOSYL_HYDROL_F3"/>
    <property type="match status" value="1"/>
</dbReference>
<dbReference type="NCBIfam" id="NF003740">
    <property type="entry name" value="PRK05337.1"/>
    <property type="match status" value="1"/>
</dbReference>
<dbReference type="EMBL" id="JACHFZ010000005">
    <property type="protein sequence ID" value="MBB5292883.1"/>
    <property type="molecule type" value="Genomic_DNA"/>
</dbReference>
<dbReference type="GO" id="GO:0009254">
    <property type="term" value="P:peptidoglycan turnover"/>
    <property type="evidence" value="ECO:0007669"/>
    <property type="project" value="TreeGrafter"/>
</dbReference>
<accession>A0A7W8I1A8</accession>
<keyword evidence="4 7" id="KW-0378">Hydrolase</keyword>
<dbReference type="Proteomes" id="UP000566663">
    <property type="component" value="Unassembled WGS sequence"/>
</dbReference>
<dbReference type="SUPFAM" id="SSF51445">
    <property type="entry name" value="(Trans)glycosidases"/>
    <property type="match status" value="1"/>
</dbReference>
<dbReference type="GO" id="GO:0004563">
    <property type="term" value="F:beta-N-acetylhexosaminidase activity"/>
    <property type="evidence" value="ECO:0007669"/>
    <property type="project" value="UniProtKB-EC"/>
</dbReference>
<dbReference type="InterPro" id="IPR050226">
    <property type="entry name" value="NagZ_Beta-hexosaminidase"/>
</dbReference>
<dbReference type="InterPro" id="IPR017853">
    <property type="entry name" value="GH"/>
</dbReference>
<evidence type="ECO:0000313" key="7">
    <source>
        <dbReference type="EMBL" id="MBB5292883.1"/>
    </source>
</evidence>
<evidence type="ECO:0000256" key="4">
    <source>
        <dbReference type="ARBA" id="ARBA00022801"/>
    </source>
</evidence>
<evidence type="ECO:0000256" key="3">
    <source>
        <dbReference type="ARBA" id="ARBA00012663"/>
    </source>
</evidence>
<dbReference type="PANTHER" id="PTHR30480">
    <property type="entry name" value="BETA-HEXOSAMINIDASE-RELATED"/>
    <property type="match status" value="1"/>
</dbReference>
<dbReference type="PANTHER" id="PTHR30480:SF13">
    <property type="entry name" value="BETA-HEXOSAMINIDASE"/>
    <property type="match status" value="1"/>
</dbReference>
<evidence type="ECO:0000256" key="2">
    <source>
        <dbReference type="ARBA" id="ARBA00005336"/>
    </source>
</evidence>
<comment type="similarity">
    <text evidence="2">Belongs to the glycosyl hydrolase 3 family.</text>
</comment>
<keyword evidence="5 7" id="KW-0326">Glycosidase</keyword>
<evidence type="ECO:0000313" key="8">
    <source>
        <dbReference type="Proteomes" id="UP000566663"/>
    </source>
</evidence>
<dbReference type="InterPro" id="IPR019800">
    <property type="entry name" value="Glyco_hydro_3_AS"/>
</dbReference>
<organism evidence="7 8">
    <name type="scientific">Brevundimonas basaltis</name>
    <dbReference type="NCBI Taxonomy" id="472166"/>
    <lineage>
        <taxon>Bacteria</taxon>
        <taxon>Pseudomonadati</taxon>
        <taxon>Pseudomonadota</taxon>
        <taxon>Alphaproteobacteria</taxon>
        <taxon>Caulobacterales</taxon>
        <taxon>Caulobacteraceae</taxon>
        <taxon>Brevundimonas</taxon>
    </lineage>
</organism>
<gene>
    <name evidence="7" type="ORF">HNQ67_002420</name>
</gene>
<dbReference type="GO" id="GO:0005975">
    <property type="term" value="P:carbohydrate metabolic process"/>
    <property type="evidence" value="ECO:0007669"/>
    <property type="project" value="InterPro"/>
</dbReference>
<evidence type="ECO:0000259" key="6">
    <source>
        <dbReference type="Pfam" id="PF00933"/>
    </source>
</evidence>
<comment type="caution">
    <text evidence="7">The sequence shown here is derived from an EMBL/GenBank/DDBJ whole genome shotgun (WGS) entry which is preliminary data.</text>
</comment>
<dbReference type="Gene3D" id="3.20.20.300">
    <property type="entry name" value="Glycoside hydrolase, family 3, N-terminal domain"/>
    <property type="match status" value="1"/>
</dbReference>
<feature type="domain" description="Glycoside hydrolase family 3 N-terminal" evidence="6">
    <location>
        <begin position="44"/>
        <end position="328"/>
    </location>
</feature>
<dbReference type="RefSeq" id="WP_343771702.1">
    <property type="nucleotide sequence ID" value="NZ_BAAAFF010000001.1"/>
</dbReference>
<protein>
    <recommendedName>
        <fullName evidence="3">beta-N-acetylhexosaminidase</fullName>
        <ecNumber evidence="3">3.2.1.52</ecNumber>
    </recommendedName>
</protein>
<dbReference type="EC" id="3.2.1.52" evidence="3"/>
<dbReference type="Pfam" id="PF00933">
    <property type="entry name" value="Glyco_hydro_3"/>
    <property type="match status" value="1"/>
</dbReference>
<comment type="catalytic activity">
    <reaction evidence="1">
        <text>Hydrolysis of terminal non-reducing N-acetyl-D-hexosamine residues in N-acetyl-beta-D-hexosaminides.</text>
        <dbReference type="EC" id="3.2.1.52"/>
    </reaction>
</comment>
<keyword evidence="8" id="KW-1185">Reference proteome</keyword>
<dbReference type="InterPro" id="IPR001764">
    <property type="entry name" value="Glyco_hydro_3_N"/>
</dbReference>
<evidence type="ECO:0000256" key="1">
    <source>
        <dbReference type="ARBA" id="ARBA00001231"/>
    </source>
</evidence>
<evidence type="ECO:0000256" key="5">
    <source>
        <dbReference type="ARBA" id="ARBA00023295"/>
    </source>
</evidence>
<dbReference type="AlphaFoldDB" id="A0A7W8I1A8"/>
<proteinExistence type="inferred from homology"/>
<reference evidence="7 8" key="1">
    <citation type="submission" date="2020-08" db="EMBL/GenBank/DDBJ databases">
        <title>Genomic Encyclopedia of Type Strains, Phase IV (KMG-IV): sequencing the most valuable type-strain genomes for metagenomic binning, comparative biology and taxonomic classification.</title>
        <authorList>
            <person name="Goeker M."/>
        </authorList>
    </citation>
    <scope>NUCLEOTIDE SEQUENCE [LARGE SCALE GENOMIC DNA]</scope>
    <source>
        <strain evidence="7 8">DSM 25335</strain>
    </source>
</reference>
<name>A0A7W8I1A8_9CAUL</name>
<dbReference type="InterPro" id="IPR036962">
    <property type="entry name" value="Glyco_hydro_3_N_sf"/>
</dbReference>
<sequence length="364" mass="39069">MQRHQGRGRGLHRPVTRSAAIYGCSGHRLTEDEKAFFAEVRPWGFILFRRNVDSPDQMRALTDEMRDCVGDADAPVLIDQEGGRVQRMGPPHWARYPPAAAYLEAAEDLLRARELVRLGARLMANDLRAVGITVDCAPVLDTPVPGSHEIVGDRAYAGDPAIVSLLGRAAAEGLLAGGVLPVIKHMPGHGRAFADSHKALPVVHADLATLGDWDFAPFRALSDMPLAMTAHVVFDAVDPKQPATTSKKVLKLMRGELSFSGLIMTDDLSMKALSGSLRERAEAALKAGCDVVLHCNGELDEMRSVAEGVGKLKGKAGKRAAAALARIVREPEPLDAFATRDRFDALMAGRLEAAKGPDVGEAQA</sequence>